<sequence>MVLSIAISNFTFIAPNFWNKTIASSVQLFLQNPPRTILYVEMLTAVPLSIISLNNFFATIVAPA</sequence>
<evidence type="ECO:0000313" key="1">
    <source>
        <dbReference type="EMBL" id="EMS57583.1"/>
    </source>
</evidence>
<accession>M7Z396</accession>
<protein>
    <submittedName>
        <fullName evidence="1">Uncharacterized protein</fullName>
    </submittedName>
</protein>
<name>M7Z396_TRIUA</name>
<proteinExistence type="predicted"/>
<organism evidence="1">
    <name type="scientific">Triticum urartu</name>
    <name type="common">Red wild einkorn</name>
    <name type="synonym">Crithodium urartu</name>
    <dbReference type="NCBI Taxonomy" id="4572"/>
    <lineage>
        <taxon>Eukaryota</taxon>
        <taxon>Viridiplantae</taxon>
        <taxon>Streptophyta</taxon>
        <taxon>Embryophyta</taxon>
        <taxon>Tracheophyta</taxon>
        <taxon>Spermatophyta</taxon>
        <taxon>Magnoliopsida</taxon>
        <taxon>Liliopsida</taxon>
        <taxon>Poales</taxon>
        <taxon>Poaceae</taxon>
        <taxon>BOP clade</taxon>
        <taxon>Pooideae</taxon>
        <taxon>Triticodae</taxon>
        <taxon>Triticeae</taxon>
        <taxon>Triticinae</taxon>
        <taxon>Triticum</taxon>
    </lineage>
</organism>
<dbReference type="EMBL" id="KD142791">
    <property type="protein sequence ID" value="EMS57583.1"/>
    <property type="molecule type" value="Genomic_DNA"/>
</dbReference>
<gene>
    <name evidence="1" type="ORF">TRIUR3_09375</name>
</gene>
<dbReference type="AlphaFoldDB" id="M7Z396"/>
<reference evidence="1" key="1">
    <citation type="journal article" date="2013" name="Nature">
        <title>Draft genome of the wheat A-genome progenitor Triticum urartu.</title>
        <authorList>
            <person name="Ling H.Q."/>
            <person name="Zhao S."/>
            <person name="Liu D."/>
            <person name="Wang J."/>
            <person name="Sun H."/>
            <person name="Zhang C."/>
            <person name="Fan H."/>
            <person name="Li D."/>
            <person name="Dong L."/>
            <person name="Tao Y."/>
            <person name="Gao C."/>
            <person name="Wu H."/>
            <person name="Li Y."/>
            <person name="Cui Y."/>
            <person name="Guo X."/>
            <person name="Zheng S."/>
            <person name="Wang B."/>
            <person name="Yu K."/>
            <person name="Liang Q."/>
            <person name="Yang W."/>
            <person name="Lou X."/>
            <person name="Chen J."/>
            <person name="Feng M."/>
            <person name="Jian J."/>
            <person name="Zhang X."/>
            <person name="Luo G."/>
            <person name="Jiang Y."/>
            <person name="Liu J."/>
            <person name="Wang Z."/>
            <person name="Sha Y."/>
            <person name="Zhang B."/>
            <person name="Wu H."/>
            <person name="Tang D."/>
            <person name="Shen Q."/>
            <person name="Xue P."/>
            <person name="Zou S."/>
            <person name="Wang X."/>
            <person name="Liu X."/>
            <person name="Wang F."/>
            <person name="Yang Y."/>
            <person name="An X."/>
            <person name="Dong Z."/>
            <person name="Zhang K."/>
            <person name="Zhang X."/>
            <person name="Luo M.C."/>
            <person name="Dvorak J."/>
            <person name="Tong Y."/>
            <person name="Wang J."/>
            <person name="Yang H."/>
            <person name="Li Z."/>
            <person name="Wang D."/>
            <person name="Zhang A."/>
            <person name="Wang J."/>
        </authorList>
    </citation>
    <scope>NUCLEOTIDE SEQUENCE</scope>
</reference>